<keyword evidence="5" id="KW-0449">Lipoprotein</keyword>
<keyword evidence="3" id="KW-0472">Membrane</keyword>
<feature type="chain" id="PRO_5038468963" description="Lipoprotein" evidence="6">
    <location>
        <begin position="24"/>
        <end position="141"/>
    </location>
</feature>
<dbReference type="InterPro" id="IPR008691">
    <property type="entry name" value="LpqH"/>
</dbReference>
<dbReference type="AlphaFoldDB" id="A0A117IET7"/>
<evidence type="ECO:0000256" key="5">
    <source>
        <dbReference type="ARBA" id="ARBA00023288"/>
    </source>
</evidence>
<protein>
    <recommendedName>
        <fullName evidence="9">Lipoprotein</fullName>
    </recommendedName>
</protein>
<comment type="caution">
    <text evidence="7">The sequence shown here is derived from an EMBL/GenBank/DDBJ whole genome shotgun (WGS) entry which is preliminary data.</text>
</comment>
<evidence type="ECO:0000256" key="6">
    <source>
        <dbReference type="SAM" id="SignalP"/>
    </source>
</evidence>
<keyword evidence="4" id="KW-0564">Palmitate</keyword>
<dbReference type="EMBL" id="BCSZ01000030">
    <property type="protein sequence ID" value="GAT03204.1"/>
    <property type="molecule type" value="Genomic_DNA"/>
</dbReference>
<feature type="signal peptide" evidence="6">
    <location>
        <begin position="1"/>
        <end position="23"/>
    </location>
</feature>
<gene>
    <name evidence="7" type="ORF">RMCFA_3316</name>
</gene>
<evidence type="ECO:0000313" key="7">
    <source>
        <dbReference type="EMBL" id="GAT03204.1"/>
    </source>
</evidence>
<evidence type="ECO:0000256" key="2">
    <source>
        <dbReference type="ARBA" id="ARBA00022729"/>
    </source>
</evidence>
<reference evidence="7 8" key="1">
    <citation type="journal article" date="2016" name="Genome Announc.">
        <title>Draft Genome Sequences of Five Rapidly Growing Mycobacterium Species, M. thermoresistibile, M. fortuitum subsp. acetamidolyticum, M. canariasense, M. brisbanense, and M. novocastrense.</title>
        <authorList>
            <person name="Katahira K."/>
            <person name="Ogura Y."/>
            <person name="Gotoh Y."/>
            <person name="Hayashi T."/>
        </authorList>
    </citation>
    <scope>NUCLEOTIDE SEQUENCE [LARGE SCALE GENOMIC DNA]</scope>
    <source>
        <strain evidence="7 8">JCM6368</strain>
    </source>
</reference>
<dbReference type="Pfam" id="PF05481">
    <property type="entry name" value="Myco_19_kDa"/>
    <property type="match status" value="1"/>
</dbReference>
<evidence type="ECO:0008006" key="9">
    <source>
        <dbReference type="Google" id="ProtNLM"/>
    </source>
</evidence>
<dbReference type="PROSITE" id="PS51257">
    <property type="entry name" value="PROKAR_LIPOPROTEIN"/>
    <property type="match status" value="1"/>
</dbReference>
<evidence type="ECO:0000256" key="3">
    <source>
        <dbReference type="ARBA" id="ARBA00023136"/>
    </source>
</evidence>
<dbReference type="RefSeq" id="WP_038564194.1">
    <property type="nucleotide sequence ID" value="NZ_BCSZ01000030.1"/>
</dbReference>
<evidence type="ECO:0000313" key="8">
    <source>
        <dbReference type="Proteomes" id="UP000069705"/>
    </source>
</evidence>
<proteinExistence type="predicted"/>
<keyword evidence="2 6" id="KW-0732">Signal</keyword>
<organism evidence="7 8">
    <name type="scientific">Mycolicibacterium fortuitum subsp. acetamidolyticum</name>
    <dbReference type="NCBI Taxonomy" id="144550"/>
    <lineage>
        <taxon>Bacteria</taxon>
        <taxon>Bacillati</taxon>
        <taxon>Actinomycetota</taxon>
        <taxon>Actinomycetes</taxon>
        <taxon>Mycobacteriales</taxon>
        <taxon>Mycobacteriaceae</taxon>
        <taxon>Mycolicibacterium</taxon>
    </lineage>
</organism>
<accession>A0A117IET7</accession>
<evidence type="ECO:0000256" key="1">
    <source>
        <dbReference type="ARBA" id="ARBA00022475"/>
    </source>
</evidence>
<name>A0A117IET7_MYCFO</name>
<reference evidence="8" key="2">
    <citation type="submission" date="2016-02" db="EMBL/GenBank/DDBJ databases">
        <title>Draft genome sequence of five rapidly growing Mycobacterium species.</title>
        <authorList>
            <person name="Katahira K."/>
            <person name="Gotou Y."/>
            <person name="Iida K."/>
            <person name="Ogura Y."/>
            <person name="Hayashi T."/>
        </authorList>
    </citation>
    <scope>NUCLEOTIDE SEQUENCE [LARGE SCALE GENOMIC DNA]</scope>
    <source>
        <strain evidence="8">JCM6368</strain>
    </source>
</reference>
<dbReference type="GO" id="GO:0016020">
    <property type="term" value="C:membrane"/>
    <property type="evidence" value="ECO:0007669"/>
    <property type="project" value="InterPro"/>
</dbReference>
<dbReference type="Proteomes" id="UP000069705">
    <property type="component" value="Unassembled WGS sequence"/>
</dbReference>
<sequence>MRHLRRIATHSVAVGALALSACAATTGIPADASTARIFINGEQMPTTYSVLCTQRSWLWTIETLPDTPGFSAIIQTGATVEPKVMRLSDLQGFTGSSANVSAPAAARVEGTTFHINGTAHGWFADRPTRPAEVEYRMEAHC</sequence>
<keyword evidence="1" id="KW-1003">Cell membrane</keyword>
<evidence type="ECO:0000256" key="4">
    <source>
        <dbReference type="ARBA" id="ARBA00023139"/>
    </source>
</evidence>